<protein>
    <submittedName>
        <fullName evidence="2">Uncharacterized protein</fullName>
    </submittedName>
</protein>
<feature type="signal peptide" evidence="1">
    <location>
        <begin position="1"/>
        <end position="21"/>
    </location>
</feature>
<feature type="chain" id="PRO_5040236373" evidence="1">
    <location>
        <begin position="22"/>
        <end position="318"/>
    </location>
</feature>
<dbReference type="Proteomes" id="UP000799439">
    <property type="component" value="Unassembled WGS sequence"/>
</dbReference>
<keyword evidence="1" id="KW-0732">Signal</keyword>
<organism evidence="2 3">
    <name type="scientific">Myriangium duriaei CBS 260.36</name>
    <dbReference type="NCBI Taxonomy" id="1168546"/>
    <lineage>
        <taxon>Eukaryota</taxon>
        <taxon>Fungi</taxon>
        <taxon>Dikarya</taxon>
        <taxon>Ascomycota</taxon>
        <taxon>Pezizomycotina</taxon>
        <taxon>Dothideomycetes</taxon>
        <taxon>Dothideomycetidae</taxon>
        <taxon>Myriangiales</taxon>
        <taxon>Myriangiaceae</taxon>
        <taxon>Myriangium</taxon>
    </lineage>
</organism>
<keyword evidence="3" id="KW-1185">Reference proteome</keyword>
<dbReference type="EMBL" id="ML996082">
    <property type="protein sequence ID" value="KAF2155700.1"/>
    <property type="molecule type" value="Genomic_DNA"/>
</dbReference>
<evidence type="ECO:0000313" key="3">
    <source>
        <dbReference type="Proteomes" id="UP000799439"/>
    </source>
</evidence>
<proteinExistence type="predicted"/>
<name>A0A9P4MI87_9PEZI</name>
<sequence>MMRALCGFTLTALAVASFAQADSPQYPRLAPIHKAEDPKQETIPGEYIITLHDDYDIVEHLEFHIGRSPRVNPSTIRDWYEDAQSYFIKDVTEDALDHIRHDPGVLAVAENKWYHGMLDDPVVPRDFTEEEPSLHTEDDALDYIRHDHVPGSTTMTLMDCETSRCTRIEDPALKSFTSAREVYPSRFTDPASWGPQCQHLAPLTETNIAGCDTSGEYLVVLYMGYSMHHHLQYIRKSPRVDPSLFVWPLGYVNWYYTVNMTDDAIDYIRRDTGVASVVEKACWYMHLLESHPAQDQEVVKLSLSPVSYYSVLLNTFLL</sequence>
<evidence type="ECO:0000256" key="1">
    <source>
        <dbReference type="SAM" id="SignalP"/>
    </source>
</evidence>
<comment type="caution">
    <text evidence="2">The sequence shown here is derived from an EMBL/GenBank/DDBJ whole genome shotgun (WGS) entry which is preliminary data.</text>
</comment>
<reference evidence="2" key="1">
    <citation type="journal article" date="2020" name="Stud. Mycol.">
        <title>101 Dothideomycetes genomes: a test case for predicting lifestyles and emergence of pathogens.</title>
        <authorList>
            <person name="Haridas S."/>
            <person name="Albert R."/>
            <person name="Binder M."/>
            <person name="Bloem J."/>
            <person name="Labutti K."/>
            <person name="Salamov A."/>
            <person name="Andreopoulos B."/>
            <person name="Baker S."/>
            <person name="Barry K."/>
            <person name="Bills G."/>
            <person name="Bluhm B."/>
            <person name="Cannon C."/>
            <person name="Castanera R."/>
            <person name="Culley D."/>
            <person name="Daum C."/>
            <person name="Ezra D."/>
            <person name="Gonzalez J."/>
            <person name="Henrissat B."/>
            <person name="Kuo A."/>
            <person name="Liang C."/>
            <person name="Lipzen A."/>
            <person name="Lutzoni F."/>
            <person name="Magnuson J."/>
            <person name="Mondo S."/>
            <person name="Nolan M."/>
            <person name="Ohm R."/>
            <person name="Pangilinan J."/>
            <person name="Park H.-J."/>
            <person name="Ramirez L."/>
            <person name="Alfaro M."/>
            <person name="Sun H."/>
            <person name="Tritt A."/>
            <person name="Yoshinaga Y."/>
            <person name="Zwiers L.-H."/>
            <person name="Turgeon B."/>
            <person name="Goodwin S."/>
            <person name="Spatafora J."/>
            <person name="Crous P."/>
            <person name="Grigoriev I."/>
        </authorList>
    </citation>
    <scope>NUCLEOTIDE SEQUENCE</scope>
    <source>
        <strain evidence="2">CBS 260.36</strain>
    </source>
</reference>
<dbReference type="AlphaFoldDB" id="A0A9P4MI87"/>
<accession>A0A9P4MI87</accession>
<evidence type="ECO:0000313" key="2">
    <source>
        <dbReference type="EMBL" id="KAF2155700.1"/>
    </source>
</evidence>
<gene>
    <name evidence="2" type="ORF">K461DRAFT_79583</name>
</gene>